<sequence length="121" mass="14027">MQKNVLIMMMMLLLLSLKCLLNVFLSHHLVIFIKILVLVLFHSFYSLISHLISTLSHSQITMKSTYLQRNECRKEEARRIKTTTTTTTTTTTFQEVITNSIMSLISMDLLKSVNQSINQYI</sequence>
<evidence type="ECO:0000256" key="1">
    <source>
        <dbReference type="SAM" id="Phobius"/>
    </source>
</evidence>
<keyword evidence="1" id="KW-1133">Transmembrane helix</keyword>
<reference evidence="2" key="2">
    <citation type="journal article" date="2006" name="PLoS Pathog.">
        <title>New perspectives on host-parasite interplay by comparative transcriptomic and proteomic analyses of Schistosoma japonicum.</title>
        <authorList>
            <person name="Liu F."/>
            <person name="Lu J."/>
            <person name="Hu W."/>
            <person name="Wang S.Y."/>
            <person name="Cui S.J."/>
            <person name="Chi M."/>
            <person name="Yan Q."/>
            <person name="Wang X.R."/>
            <person name="Song H.D."/>
            <person name="Xu X.N."/>
            <person name="Wang J.J."/>
            <person name="Zhang X.L."/>
            <person name="Zhang X."/>
            <person name="Wang Z.Q."/>
            <person name="Xue C.L."/>
            <person name="Brindley P.J."/>
            <person name="McManus D.P."/>
            <person name="Yang P.Y."/>
            <person name="Feng Z."/>
            <person name="Chen Z."/>
            <person name="Han Z.G."/>
        </authorList>
    </citation>
    <scope>NUCLEOTIDE SEQUENCE</scope>
</reference>
<organism evidence="2">
    <name type="scientific">Schistosoma japonicum</name>
    <name type="common">Blood fluke</name>
    <dbReference type="NCBI Taxonomy" id="6182"/>
    <lineage>
        <taxon>Eukaryota</taxon>
        <taxon>Metazoa</taxon>
        <taxon>Spiralia</taxon>
        <taxon>Lophotrochozoa</taxon>
        <taxon>Platyhelminthes</taxon>
        <taxon>Trematoda</taxon>
        <taxon>Digenea</taxon>
        <taxon>Strigeidida</taxon>
        <taxon>Schistosomatoidea</taxon>
        <taxon>Schistosomatidae</taxon>
        <taxon>Schistosoma</taxon>
    </lineage>
</organism>
<evidence type="ECO:0000313" key="2">
    <source>
        <dbReference type="EMBL" id="AAW27723.1"/>
    </source>
</evidence>
<protein>
    <submittedName>
        <fullName evidence="2">SJCHGC02858 protein</fullName>
    </submittedName>
</protein>
<keyword evidence="1" id="KW-0472">Membrane</keyword>
<name>Q5D8Y3_SCHJA</name>
<feature type="transmembrane region" description="Helical" evidence="1">
    <location>
        <begin position="31"/>
        <end position="53"/>
    </location>
</feature>
<reference evidence="2" key="1">
    <citation type="submission" date="2004-11" db="EMBL/GenBank/DDBJ databases">
        <title>The full-length cDNA sequences of Schistosoma japonicum genes.</title>
        <authorList>
            <person name="Han Z."/>
        </authorList>
    </citation>
    <scope>NUCLEOTIDE SEQUENCE</scope>
</reference>
<proteinExistence type="evidence at transcript level"/>
<accession>Q5D8Y3</accession>
<keyword evidence="1" id="KW-0812">Transmembrane</keyword>
<feature type="transmembrane region" description="Helical" evidence="1">
    <location>
        <begin position="5"/>
        <end position="25"/>
    </location>
</feature>
<dbReference type="EMBL" id="AY815991">
    <property type="protein sequence ID" value="AAW27723.1"/>
    <property type="molecule type" value="mRNA"/>
</dbReference>
<dbReference type="AlphaFoldDB" id="Q5D8Y3"/>